<protein>
    <recommendedName>
        <fullName evidence="7">Prepilin type IV endopeptidase peptidase domain-containing protein</fullName>
    </recommendedName>
</protein>
<evidence type="ECO:0000256" key="4">
    <source>
        <dbReference type="ARBA" id="ARBA00022989"/>
    </source>
</evidence>
<evidence type="ECO:0000256" key="6">
    <source>
        <dbReference type="SAM" id="Phobius"/>
    </source>
</evidence>
<organism evidence="8 9">
    <name type="scientific">Microvirga vignae</name>
    <dbReference type="NCBI Taxonomy" id="1225564"/>
    <lineage>
        <taxon>Bacteria</taxon>
        <taxon>Pseudomonadati</taxon>
        <taxon>Pseudomonadota</taxon>
        <taxon>Alphaproteobacteria</taxon>
        <taxon>Hyphomicrobiales</taxon>
        <taxon>Methylobacteriaceae</taxon>
        <taxon>Microvirga</taxon>
    </lineage>
</organism>
<evidence type="ECO:0000256" key="3">
    <source>
        <dbReference type="ARBA" id="ARBA00022692"/>
    </source>
</evidence>
<accession>A0A0H1RGU7</accession>
<dbReference type="Pfam" id="PF01478">
    <property type="entry name" value="Peptidase_A24"/>
    <property type="match status" value="1"/>
</dbReference>
<dbReference type="GO" id="GO:0004190">
    <property type="term" value="F:aspartic-type endopeptidase activity"/>
    <property type="evidence" value="ECO:0007669"/>
    <property type="project" value="InterPro"/>
</dbReference>
<dbReference type="EMBL" id="LCYG01000045">
    <property type="protein sequence ID" value="KLK91807.1"/>
    <property type="molecule type" value="Genomic_DNA"/>
</dbReference>
<dbReference type="InterPro" id="IPR052218">
    <property type="entry name" value="Preflagellin_Peptidase"/>
</dbReference>
<feature type="transmembrane region" description="Helical" evidence="6">
    <location>
        <begin position="36"/>
        <end position="56"/>
    </location>
</feature>
<dbReference type="AlphaFoldDB" id="A0A0H1RGU7"/>
<dbReference type="PANTHER" id="PTHR36506:SF1">
    <property type="entry name" value="PREFLAGELLIN PEPTIDASE"/>
    <property type="match status" value="1"/>
</dbReference>
<evidence type="ECO:0000313" key="8">
    <source>
        <dbReference type="EMBL" id="KLK91807.1"/>
    </source>
</evidence>
<evidence type="ECO:0000259" key="7">
    <source>
        <dbReference type="Pfam" id="PF01478"/>
    </source>
</evidence>
<dbReference type="RefSeq" id="WP_047190438.1">
    <property type="nucleotide sequence ID" value="NZ_LCYG01000045.1"/>
</dbReference>
<dbReference type="InterPro" id="IPR000045">
    <property type="entry name" value="Prepilin_IV_endopep_pep"/>
</dbReference>
<feature type="transmembrane region" description="Helical" evidence="6">
    <location>
        <begin position="6"/>
        <end position="24"/>
    </location>
</feature>
<name>A0A0H1RGU7_9HYPH</name>
<dbReference type="PANTHER" id="PTHR36506">
    <property type="entry name" value="PREFLAGELLIN PEPTIDASE"/>
    <property type="match status" value="1"/>
</dbReference>
<comment type="subcellular location">
    <subcellularLocation>
        <location evidence="1">Cell membrane</location>
        <topology evidence="1">Multi-pass membrane protein</topology>
    </subcellularLocation>
</comment>
<keyword evidence="2" id="KW-1003">Cell membrane</keyword>
<dbReference type="STRING" id="1225564.AA309_18240"/>
<keyword evidence="5 6" id="KW-0472">Membrane</keyword>
<reference evidence="8 9" key="1">
    <citation type="submission" date="2015-05" db="EMBL/GenBank/DDBJ databases">
        <title>Draft genome sequence of Microvirga vignae strain BR3299, a novel nitrogen fixing bacteria isolated from Brazil semi-aired region.</title>
        <authorList>
            <person name="Zilli J.E."/>
            <person name="Passos S.R."/>
            <person name="Leite J."/>
            <person name="Baldani J.I."/>
            <person name="Xavier G.R."/>
            <person name="Rumjaneck N.G."/>
            <person name="Simoes-Araujo J.L."/>
        </authorList>
    </citation>
    <scope>NUCLEOTIDE SEQUENCE [LARGE SCALE GENOMIC DNA]</scope>
    <source>
        <strain evidence="8 9">BR3299</strain>
    </source>
</reference>
<dbReference type="Proteomes" id="UP000035489">
    <property type="component" value="Unassembled WGS sequence"/>
</dbReference>
<sequence>MTISAVAALTASICFAAGTIWAGLMDLATMKIRNELVLFLLAIYAALAPLAGFGAVEIGWSAAVALAVLAGMFAVFGLGWIGGGDAKLIAVMVLWLGAEQALPYVLYIAVFGGVLSLLLLKFRSLPLPAFCTGVPWIVQLHSRESGVPYGIAIAAAALFMFPNTPWMTVLS</sequence>
<dbReference type="OrthoDB" id="5329005at2"/>
<feature type="transmembrane region" description="Helical" evidence="6">
    <location>
        <begin position="149"/>
        <end position="170"/>
    </location>
</feature>
<evidence type="ECO:0000256" key="5">
    <source>
        <dbReference type="ARBA" id="ARBA00023136"/>
    </source>
</evidence>
<feature type="transmembrane region" description="Helical" evidence="6">
    <location>
        <begin position="62"/>
        <end position="81"/>
    </location>
</feature>
<keyword evidence="9" id="KW-1185">Reference proteome</keyword>
<keyword evidence="4 6" id="KW-1133">Transmembrane helix</keyword>
<dbReference type="GO" id="GO:0005886">
    <property type="term" value="C:plasma membrane"/>
    <property type="evidence" value="ECO:0007669"/>
    <property type="project" value="UniProtKB-SubCell"/>
</dbReference>
<keyword evidence="3 6" id="KW-0812">Transmembrane</keyword>
<dbReference type="PATRIC" id="fig|1225564.3.peg.4784"/>
<feature type="domain" description="Prepilin type IV endopeptidase peptidase" evidence="7">
    <location>
        <begin position="15"/>
        <end position="116"/>
    </location>
</feature>
<dbReference type="Gene3D" id="1.20.120.1220">
    <property type="match status" value="1"/>
</dbReference>
<proteinExistence type="predicted"/>
<evidence type="ECO:0000313" key="9">
    <source>
        <dbReference type="Proteomes" id="UP000035489"/>
    </source>
</evidence>
<comment type="caution">
    <text evidence="8">The sequence shown here is derived from an EMBL/GenBank/DDBJ whole genome shotgun (WGS) entry which is preliminary data.</text>
</comment>
<evidence type="ECO:0000256" key="1">
    <source>
        <dbReference type="ARBA" id="ARBA00004651"/>
    </source>
</evidence>
<evidence type="ECO:0000256" key="2">
    <source>
        <dbReference type="ARBA" id="ARBA00022475"/>
    </source>
</evidence>
<gene>
    <name evidence="8" type="ORF">AA309_18240</name>
</gene>
<feature type="transmembrane region" description="Helical" evidence="6">
    <location>
        <begin position="101"/>
        <end position="120"/>
    </location>
</feature>